<evidence type="ECO:0000256" key="2">
    <source>
        <dbReference type="ARBA" id="ARBA00022729"/>
    </source>
</evidence>
<dbReference type="PANTHER" id="PTHR46640">
    <property type="entry name" value="TRIACYLGLYCEROL LIPASE, PUTATIVE (AFU_ORTHOLOGUE AFUA_6G06510)-RELATED"/>
    <property type="match status" value="1"/>
</dbReference>
<keyword evidence="2 4" id="KW-0732">Signal</keyword>
<evidence type="ECO:0000256" key="3">
    <source>
        <dbReference type="ARBA" id="ARBA00022801"/>
    </source>
</evidence>
<dbReference type="OrthoDB" id="438440at2759"/>
<dbReference type="InterPro" id="IPR029058">
    <property type="entry name" value="AB_hydrolase_fold"/>
</dbReference>
<evidence type="ECO:0000313" key="7">
    <source>
        <dbReference type="Proteomes" id="UP000094236"/>
    </source>
</evidence>
<feature type="domain" description="Fungal lipase-type" evidence="5">
    <location>
        <begin position="119"/>
        <end position="259"/>
    </location>
</feature>
<evidence type="ECO:0000256" key="1">
    <source>
        <dbReference type="ARBA" id="ARBA00013279"/>
    </source>
</evidence>
<dbReference type="InterPro" id="IPR051299">
    <property type="entry name" value="AB_hydrolase_lip/est"/>
</dbReference>
<feature type="chain" id="PRO_5009163341" description="triacylglycerol lipase" evidence="4">
    <location>
        <begin position="21"/>
        <end position="326"/>
    </location>
</feature>
<dbReference type="SUPFAM" id="SSF53474">
    <property type="entry name" value="alpha/beta-Hydrolases"/>
    <property type="match status" value="1"/>
</dbReference>
<reference evidence="7" key="1">
    <citation type="submission" date="2016-05" db="EMBL/GenBank/DDBJ databases">
        <title>Comparative genomics of biotechnologically important yeasts.</title>
        <authorList>
            <consortium name="DOE Joint Genome Institute"/>
            <person name="Riley R."/>
            <person name="Haridas S."/>
            <person name="Wolfe K.H."/>
            <person name="Lopes M.R."/>
            <person name="Hittinger C.T."/>
            <person name="Goker M."/>
            <person name="Salamov A."/>
            <person name="Wisecaver J."/>
            <person name="Long T.M."/>
            <person name="Aerts A.L."/>
            <person name="Barry K."/>
            <person name="Choi C."/>
            <person name="Clum A."/>
            <person name="Coughlan A.Y."/>
            <person name="Deshpande S."/>
            <person name="Douglass A.P."/>
            <person name="Hanson S.J."/>
            <person name="Klenk H.-P."/>
            <person name="Labutti K."/>
            <person name="Lapidus A."/>
            <person name="Lindquist E."/>
            <person name="Lipzen A."/>
            <person name="Meier-Kolthoff J.P."/>
            <person name="Ohm R.A."/>
            <person name="Otillar R.P."/>
            <person name="Pangilinan J."/>
            <person name="Peng Y."/>
            <person name="Rokas A."/>
            <person name="Rosa C.A."/>
            <person name="Scheuner C."/>
            <person name="Sibirny A.A."/>
            <person name="Slot J.C."/>
            <person name="Stielow J.B."/>
            <person name="Sun H."/>
            <person name="Kurtzman C.P."/>
            <person name="Blackwell M."/>
            <person name="Grigoriev I.V."/>
            <person name="Jeffries T.W."/>
        </authorList>
    </citation>
    <scope>NUCLEOTIDE SEQUENCE [LARGE SCALE GENOMIC DNA]</scope>
    <source>
        <strain evidence="7">NRRL Y-2460</strain>
    </source>
</reference>
<gene>
    <name evidence="6" type="ORF">PACTADRAFT_51650</name>
</gene>
<dbReference type="EMBL" id="KV454017">
    <property type="protein sequence ID" value="ODV93901.1"/>
    <property type="molecule type" value="Genomic_DNA"/>
</dbReference>
<dbReference type="EC" id="3.1.1.3" evidence="1"/>
<name>A0A1E4TQ69_PACTA</name>
<dbReference type="Gene3D" id="3.40.50.1820">
    <property type="entry name" value="alpha/beta hydrolase"/>
    <property type="match status" value="1"/>
</dbReference>
<dbReference type="AlphaFoldDB" id="A0A1E4TQ69"/>
<proteinExistence type="predicted"/>
<dbReference type="GO" id="GO:0004806">
    <property type="term" value="F:triacylglycerol lipase activity"/>
    <property type="evidence" value="ECO:0007669"/>
    <property type="project" value="UniProtKB-EC"/>
</dbReference>
<evidence type="ECO:0000256" key="4">
    <source>
        <dbReference type="SAM" id="SignalP"/>
    </source>
</evidence>
<dbReference type="Pfam" id="PF01764">
    <property type="entry name" value="Lipase_3"/>
    <property type="match status" value="1"/>
</dbReference>
<keyword evidence="3" id="KW-0378">Hydrolase</keyword>
<sequence length="326" mass="37431">MNVRISFLLICWLVIPIVNSSFFQNIYFKVSQSLKLNENRQNFILPGLFHEFDVSSKLIDIAYCISSLSKIKLPFNCPNECINFPNTTLIYQFTGDNILRELSVTGYIAIDDSEKLVYLSLRGTRSFNDALTDIKSDQIPYNHCSNCKIHKGFYETFQNTISKIDIYLIEILKNYANTHSFLIMGHSMGGSISVLLASHLINEFNFKKFKCITMGQPILGNEFLASYFEKIFKLNDISLNNRLMYRITNKGDYIPRLPISSNGMIYEQTSGEIFISNMDLTTLQNKDVLVCNGRDDLTCSKALYGNYIDSHLIYFKRLGNCGYTLY</sequence>
<organism evidence="6 7">
    <name type="scientific">Pachysolen tannophilus NRRL Y-2460</name>
    <dbReference type="NCBI Taxonomy" id="669874"/>
    <lineage>
        <taxon>Eukaryota</taxon>
        <taxon>Fungi</taxon>
        <taxon>Dikarya</taxon>
        <taxon>Ascomycota</taxon>
        <taxon>Saccharomycotina</taxon>
        <taxon>Pichiomycetes</taxon>
        <taxon>Pachysolenaceae</taxon>
        <taxon>Pachysolen</taxon>
    </lineage>
</organism>
<evidence type="ECO:0000259" key="5">
    <source>
        <dbReference type="Pfam" id="PF01764"/>
    </source>
</evidence>
<dbReference type="GO" id="GO:0006629">
    <property type="term" value="P:lipid metabolic process"/>
    <property type="evidence" value="ECO:0007669"/>
    <property type="project" value="InterPro"/>
</dbReference>
<dbReference type="InterPro" id="IPR002921">
    <property type="entry name" value="Fungal_lipase-type"/>
</dbReference>
<dbReference type="Proteomes" id="UP000094236">
    <property type="component" value="Unassembled WGS sequence"/>
</dbReference>
<protein>
    <recommendedName>
        <fullName evidence="1">triacylglycerol lipase</fullName>
        <ecNumber evidence="1">3.1.1.3</ecNumber>
    </recommendedName>
</protein>
<dbReference type="PANTHER" id="PTHR46640:SF1">
    <property type="entry name" value="FUNGAL LIPASE-LIKE DOMAIN-CONTAINING PROTEIN-RELATED"/>
    <property type="match status" value="1"/>
</dbReference>
<dbReference type="CDD" id="cd00519">
    <property type="entry name" value="Lipase_3"/>
    <property type="match status" value="1"/>
</dbReference>
<evidence type="ECO:0000313" key="6">
    <source>
        <dbReference type="EMBL" id="ODV93901.1"/>
    </source>
</evidence>
<keyword evidence="7" id="KW-1185">Reference proteome</keyword>
<feature type="signal peptide" evidence="4">
    <location>
        <begin position="1"/>
        <end position="20"/>
    </location>
</feature>
<accession>A0A1E4TQ69</accession>